<evidence type="ECO:0000256" key="1">
    <source>
        <dbReference type="ARBA" id="ARBA00022723"/>
    </source>
</evidence>
<dbReference type="RefSeq" id="WP_332518896.1">
    <property type="nucleotide sequence ID" value="NZ_JANRHA010000001.1"/>
</dbReference>
<dbReference type="InterPro" id="IPR002762">
    <property type="entry name" value="CbiX-like"/>
</dbReference>
<proteinExistence type="predicted"/>
<dbReference type="PANTHER" id="PTHR33542">
    <property type="entry name" value="SIROHYDROCHLORIN FERROCHELATASE, CHLOROPLASTIC"/>
    <property type="match status" value="1"/>
</dbReference>
<dbReference type="Gene3D" id="3.40.50.1400">
    <property type="match status" value="2"/>
</dbReference>
<organism evidence="3 4">
    <name type="scientific">Speluncibacter jeojiensis</name>
    <dbReference type="NCBI Taxonomy" id="2710754"/>
    <lineage>
        <taxon>Bacteria</taxon>
        <taxon>Bacillati</taxon>
        <taxon>Actinomycetota</taxon>
        <taxon>Actinomycetes</taxon>
        <taxon>Mycobacteriales</taxon>
        <taxon>Speluncibacteraceae</taxon>
        <taxon>Speluncibacter</taxon>
    </lineage>
</organism>
<evidence type="ECO:0000256" key="2">
    <source>
        <dbReference type="ARBA" id="ARBA00023239"/>
    </source>
</evidence>
<keyword evidence="1" id="KW-0479">Metal-binding</keyword>
<dbReference type="Pfam" id="PF01903">
    <property type="entry name" value="CbiX"/>
    <property type="match status" value="2"/>
</dbReference>
<protein>
    <submittedName>
        <fullName evidence="3">Sirohydrochlorin chelatase</fullName>
    </submittedName>
</protein>
<dbReference type="CDD" id="cd03416">
    <property type="entry name" value="CbiX_SirB_N"/>
    <property type="match status" value="1"/>
</dbReference>
<dbReference type="InterPro" id="IPR050963">
    <property type="entry name" value="Sirohydro_Cobaltochel/CbiX"/>
</dbReference>
<dbReference type="Proteomes" id="UP001152755">
    <property type="component" value="Unassembled WGS sequence"/>
</dbReference>
<dbReference type="GO" id="GO:0046872">
    <property type="term" value="F:metal ion binding"/>
    <property type="evidence" value="ECO:0007669"/>
    <property type="project" value="UniProtKB-KW"/>
</dbReference>
<dbReference type="EMBL" id="JANRHA010000001">
    <property type="protein sequence ID" value="MDG3013054.1"/>
    <property type="molecule type" value="Genomic_DNA"/>
</dbReference>
<evidence type="ECO:0000313" key="3">
    <source>
        <dbReference type="EMBL" id="MDG3013054.1"/>
    </source>
</evidence>
<comment type="caution">
    <text evidence="3">The sequence shown here is derived from an EMBL/GenBank/DDBJ whole genome shotgun (WGS) entry which is preliminary data.</text>
</comment>
<reference evidence="3" key="1">
    <citation type="submission" date="2022-08" db="EMBL/GenBank/DDBJ databases">
        <title>Genome analysis of Corynebacteriales strain.</title>
        <authorList>
            <person name="Lee S.D."/>
        </authorList>
    </citation>
    <scope>NUCLEOTIDE SEQUENCE</scope>
    <source>
        <strain evidence="3">D3-21</strain>
    </source>
</reference>
<keyword evidence="4" id="KW-1185">Reference proteome</keyword>
<evidence type="ECO:0000313" key="4">
    <source>
        <dbReference type="Proteomes" id="UP001152755"/>
    </source>
</evidence>
<dbReference type="GO" id="GO:0016829">
    <property type="term" value="F:lyase activity"/>
    <property type="evidence" value="ECO:0007669"/>
    <property type="project" value="UniProtKB-KW"/>
</dbReference>
<keyword evidence="2" id="KW-0456">Lyase</keyword>
<dbReference type="PANTHER" id="PTHR33542:SF5">
    <property type="entry name" value="FERROCHELATASE CHE1"/>
    <property type="match status" value="1"/>
</dbReference>
<sequence>MSDSNLGSRDPELVLVAHGTRNPRGVQVIGALAEAVSERVGRTRVAFVDVLGPSPSEVLRRRETPTVVLPAFLASGYHVRVDVPREVADSGHPDVTVTPALGPSPALAGVQFDRLRAAGWRPGDDVVLVAAGSSDPRALADVRAAAAVLSDLIGRPVEIGYVTTAAPRVPEVVARIRARGARRVLLAPYLLAPGLFHDRLREAGADAVADPLGVHPGLVDLVVRRYTDAVRVPARVR</sequence>
<gene>
    <name evidence="3" type="ORF">NVS88_00580</name>
</gene>
<accession>A0A9X4RC19</accession>
<dbReference type="SUPFAM" id="SSF53800">
    <property type="entry name" value="Chelatase"/>
    <property type="match status" value="1"/>
</dbReference>
<dbReference type="AlphaFoldDB" id="A0A9X4RC19"/>
<name>A0A9X4RC19_9ACTN</name>